<feature type="region of interest" description="Disordered" evidence="1">
    <location>
        <begin position="106"/>
        <end position="127"/>
    </location>
</feature>
<organism evidence="2 3">
    <name type="scientific">Stylosanthes scabra</name>
    <dbReference type="NCBI Taxonomy" id="79078"/>
    <lineage>
        <taxon>Eukaryota</taxon>
        <taxon>Viridiplantae</taxon>
        <taxon>Streptophyta</taxon>
        <taxon>Embryophyta</taxon>
        <taxon>Tracheophyta</taxon>
        <taxon>Spermatophyta</taxon>
        <taxon>Magnoliopsida</taxon>
        <taxon>eudicotyledons</taxon>
        <taxon>Gunneridae</taxon>
        <taxon>Pentapetalae</taxon>
        <taxon>rosids</taxon>
        <taxon>fabids</taxon>
        <taxon>Fabales</taxon>
        <taxon>Fabaceae</taxon>
        <taxon>Papilionoideae</taxon>
        <taxon>50 kb inversion clade</taxon>
        <taxon>dalbergioids sensu lato</taxon>
        <taxon>Dalbergieae</taxon>
        <taxon>Pterocarpus clade</taxon>
        <taxon>Stylosanthes</taxon>
    </lineage>
</organism>
<dbReference type="EMBL" id="JASCZI010030600">
    <property type="protein sequence ID" value="MED6123833.1"/>
    <property type="molecule type" value="Genomic_DNA"/>
</dbReference>
<feature type="compositionally biased region" description="Basic and acidic residues" evidence="1">
    <location>
        <begin position="24"/>
        <end position="36"/>
    </location>
</feature>
<evidence type="ECO:0000313" key="2">
    <source>
        <dbReference type="EMBL" id="MED6123833.1"/>
    </source>
</evidence>
<proteinExistence type="predicted"/>
<comment type="caution">
    <text evidence="2">The sequence shown here is derived from an EMBL/GenBank/DDBJ whole genome shotgun (WGS) entry which is preliminary data.</text>
</comment>
<evidence type="ECO:0000256" key="1">
    <source>
        <dbReference type="SAM" id="MobiDB-lite"/>
    </source>
</evidence>
<reference evidence="2 3" key="1">
    <citation type="journal article" date="2023" name="Plants (Basel)">
        <title>Bridging the Gap: Combining Genomics and Transcriptomics Approaches to Understand Stylosanthes scabra, an Orphan Legume from the Brazilian Caatinga.</title>
        <authorList>
            <person name="Ferreira-Neto J.R.C."/>
            <person name="da Silva M.D."/>
            <person name="Binneck E."/>
            <person name="de Melo N.F."/>
            <person name="da Silva R.H."/>
            <person name="de Melo A.L.T.M."/>
            <person name="Pandolfi V."/>
            <person name="Bustamante F.O."/>
            <person name="Brasileiro-Vidal A.C."/>
            <person name="Benko-Iseppon A.M."/>
        </authorList>
    </citation>
    <scope>NUCLEOTIDE SEQUENCE [LARGE SCALE GENOMIC DNA]</scope>
    <source>
        <tissue evidence="2">Leaves</tissue>
    </source>
</reference>
<feature type="compositionally biased region" description="Low complexity" evidence="1">
    <location>
        <begin position="78"/>
        <end position="89"/>
    </location>
</feature>
<name>A0ABU6RJC2_9FABA</name>
<dbReference type="Proteomes" id="UP001341840">
    <property type="component" value="Unassembled WGS sequence"/>
</dbReference>
<feature type="region of interest" description="Disordered" evidence="1">
    <location>
        <begin position="18"/>
        <end position="89"/>
    </location>
</feature>
<accession>A0ABU6RJC2</accession>
<sequence>MITAAPTTDLATETVRSGAPFFGGEEHGHRPMERQWRGRRLSWGQRWSRSSTGEDEMDDSATAPRAKTNRMTTRRKCGGSTTTGQAATASLPPAQCVGLLLRSGKAGSPSRFGRPRQSPLKTGAGQDGLEKYRGFKMLAHPALWQVGGPRQKNEHLGPAGGPAGPAKALQLGDAGLASFLYSAGLKF</sequence>
<protein>
    <submittedName>
        <fullName evidence="2">Uncharacterized protein</fullName>
    </submittedName>
</protein>
<evidence type="ECO:0000313" key="3">
    <source>
        <dbReference type="Proteomes" id="UP001341840"/>
    </source>
</evidence>
<keyword evidence="3" id="KW-1185">Reference proteome</keyword>
<gene>
    <name evidence="2" type="ORF">PIB30_053151</name>
</gene>